<dbReference type="InterPro" id="IPR001646">
    <property type="entry name" value="5peptide_repeat"/>
</dbReference>
<protein>
    <submittedName>
        <fullName evidence="1">Uncharacterized protein</fullName>
    </submittedName>
</protein>
<dbReference type="Pfam" id="PF00805">
    <property type="entry name" value="Pentapeptide"/>
    <property type="match status" value="1"/>
</dbReference>
<reference evidence="1 2" key="1">
    <citation type="submission" date="2016-01" db="EMBL/GenBank/DDBJ databases">
        <authorList>
            <person name="Oliw E.H."/>
        </authorList>
    </citation>
    <scope>NUCLEOTIDE SEQUENCE [LARGE SCALE GENOMIC DNA]</scope>
    <source>
        <strain evidence="1 2">Zutra 3-1</strain>
    </source>
</reference>
<dbReference type="Proteomes" id="UP000191987">
    <property type="component" value="Unassembled WGS sequence"/>
</dbReference>
<proteinExistence type="predicted"/>
<evidence type="ECO:0000313" key="2">
    <source>
        <dbReference type="Proteomes" id="UP000191987"/>
    </source>
</evidence>
<dbReference type="AlphaFoldDB" id="A0A1S7R2V9"/>
<dbReference type="EMBL" id="FBWG01000030">
    <property type="protein sequence ID" value="CUX45895.1"/>
    <property type="molecule type" value="Genomic_DNA"/>
</dbReference>
<dbReference type="SUPFAM" id="SSF48371">
    <property type="entry name" value="ARM repeat"/>
    <property type="match status" value="1"/>
</dbReference>
<gene>
    <name evidence="1" type="ORF">AGR7C_Lc120049</name>
</gene>
<dbReference type="Gene3D" id="2.160.20.80">
    <property type="entry name" value="E3 ubiquitin-protein ligase SopA"/>
    <property type="match status" value="1"/>
</dbReference>
<accession>A0A1S7R2V9</accession>
<dbReference type="RefSeq" id="WP_080819855.1">
    <property type="nucleotide sequence ID" value="NZ_LT009749.1"/>
</dbReference>
<dbReference type="InterPro" id="IPR016024">
    <property type="entry name" value="ARM-type_fold"/>
</dbReference>
<organism evidence="1 2">
    <name type="scientific">Agrobacterium deltaense Zutra 3/1</name>
    <dbReference type="NCBI Taxonomy" id="1183427"/>
    <lineage>
        <taxon>Bacteria</taxon>
        <taxon>Pseudomonadati</taxon>
        <taxon>Pseudomonadota</taxon>
        <taxon>Alphaproteobacteria</taxon>
        <taxon>Hyphomicrobiales</taxon>
        <taxon>Rhizobiaceae</taxon>
        <taxon>Rhizobium/Agrobacterium group</taxon>
        <taxon>Agrobacterium</taxon>
    </lineage>
</organism>
<evidence type="ECO:0000313" key="1">
    <source>
        <dbReference type="EMBL" id="CUX45895.1"/>
    </source>
</evidence>
<dbReference type="SUPFAM" id="SSF141571">
    <property type="entry name" value="Pentapeptide repeat-like"/>
    <property type="match status" value="1"/>
</dbReference>
<name>A0A1S7R2V9_9HYPH</name>
<sequence>MRDSGIFTLDLSLEEQERLRTLIETQSNDFIELINAGGFDPLSDFRFIDLSKVDFGSADLRGFDFTGTDLRGCIGRPIWDETTILTDADVEGSVFDERGVSHGASLPESFVKQHWPDLIMWMDRFKFGPERYREDAEKLLFVFMRSEDSLVRRTALRYLADYLEPDVIMDLIRELVFERGEKNLVVPAFDLLGDYYEQKPEAVRKFVVSLLNSIWAAEAAEFLIKRSKSNKKAQRSLVEFMSRHPAPATRRRFIGSLASEMGVATAFVVRDPLTGDVFDFGASISSNTIDLITRAIRRIRRDEAEGNAPLVLTQAFSANTVTGIRSQVINRLVEITLMGTKYNVPIFGYMTTIEEPDKVSAMVMTFDE</sequence>